<dbReference type="RefSeq" id="XP_022628744.1">
    <property type="nucleotide sequence ID" value="XM_022772418.1"/>
</dbReference>
<dbReference type="GO" id="GO:0061629">
    <property type="term" value="F:RNA polymerase II-specific DNA-binding transcription factor binding"/>
    <property type="evidence" value="ECO:0007669"/>
    <property type="project" value="EnsemblFungi"/>
</dbReference>
<dbReference type="GO" id="GO:0000435">
    <property type="term" value="P:positive regulation of transcription from RNA polymerase II promoter by galactose"/>
    <property type="evidence" value="ECO:0007669"/>
    <property type="project" value="TreeGrafter"/>
</dbReference>
<dbReference type="PANTHER" id="PTHR47424">
    <property type="entry name" value="REGULATORY PROTEIN GAL4"/>
    <property type="match status" value="1"/>
</dbReference>
<dbReference type="GO" id="GO:0005634">
    <property type="term" value="C:nucleus"/>
    <property type="evidence" value="ECO:0007669"/>
    <property type="project" value="UniProtKB-SubCell"/>
</dbReference>
<keyword evidence="9" id="KW-0539">Nucleus</keyword>
<dbReference type="GO" id="GO:0001228">
    <property type="term" value="F:DNA-binding transcription activator activity, RNA polymerase II-specific"/>
    <property type="evidence" value="ECO:0007669"/>
    <property type="project" value="EnsemblFungi"/>
</dbReference>
<sequence length="722" mass="80971">MERACDSCRRKKLRCSREFPTCSKCTENKWGCHYSPRQSRSPLTRAHLTNVETKLARLEMLFEEIFPDTSVETVLDDPKSVKLRQFARSARGAKGEFPSPEIEKRSSTSSSTLTSSLSQQPPVNQLPRDPLNGFEWSEENDVDVFKDDGMGTMNVSINNKGFFGAGSNSTILRALYVTDAFLDVLRGPLSTHDPSILHSSDVTAVYVDAYFTLFHPNFPIVDEPSFRMWYADQVMPDSTDVWQLLLNAALALGALCVDGENSDADIHFYKKAKSHLNSTIFESGSHPLLAALALLSIYARKRNKPNASWNYLGFAASMAISLGLHREVNEANKADKRALELRRRMFWTLYAYDFDVAIAFGRPRQLPGLKDVDTLLPSVSDSSDTVADRSAVISSCVIENAKVVRLYLELSDKAVYTNEEEKPLLLSTMLELEKRIETNIATLPKFLGSQFDERQASIDLQNTWFPLCRYRVFWMYQNLITTLFRPFFLKLLSGQRLGIDHGDSIKCSAVCHKAATQTIHSVADFIEHYEVTTLSAWHATYFLMNATVVPAVGLIVDPNAPDGGQWRQNVIHARNCFEKLSGKNATAEKFIKVINSMCGYLLNDIDHRSPRSLTISNIVQNAGQEQQSLTTTPSANILELVKELSAPDPTRSNVSPDINMFQGENSASYTPPYLDNTRHGNVFPDWNDQSVQTLFNTNTSVTSAFNTTTLDDIVKYIFNDGD</sequence>
<dbReference type="SMART" id="SM00066">
    <property type="entry name" value="GAL4"/>
    <property type="match status" value="1"/>
</dbReference>
<dbReference type="Gene3D" id="1.20.5.170">
    <property type="match status" value="1"/>
</dbReference>
<dbReference type="GO" id="GO:0000978">
    <property type="term" value="F:RNA polymerase II cis-regulatory region sequence-specific DNA binding"/>
    <property type="evidence" value="ECO:0007669"/>
    <property type="project" value="EnsemblFungi"/>
</dbReference>
<comment type="subcellular location">
    <subcellularLocation>
        <location evidence="1">Nucleus</location>
    </subcellularLocation>
</comment>
<keyword evidence="14" id="KW-1185">Reference proteome</keyword>
<dbReference type="PANTHER" id="PTHR47424:SF3">
    <property type="entry name" value="REGULATORY PROTEIN GAL4"/>
    <property type="match status" value="1"/>
</dbReference>
<dbReference type="FunFam" id="4.10.240.10:FF:000009">
    <property type="entry name" value="C6 transcription factor (Gal4)"/>
    <property type="match status" value="1"/>
</dbReference>
<evidence type="ECO:0000256" key="4">
    <source>
        <dbReference type="ARBA" id="ARBA00023015"/>
    </source>
</evidence>
<organism evidence="13 14">
    <name type="scientific">Lachancea lanzarotensis</name>
    <dbReference type="NCBI Taxonomy" id="1245769"/>
    <lineage>
        <taxon>Eukaryota</taxon>
        <taxon>Fungi</taxon>
        <taxon>Dikarya</taxon>
        <taxon>Ascomycota</taxon>
        <taxon>Saccharomycotina</taxon>
        <taxon>Saccharomycetes</taxon>
        <taxon>Saccharomycetales</taxon>
        <taxon>Saccharomycetaceae</taxon>
        <taxon>Lachancea</taxon>
    </lineage>
</organism>
<dbReference type="Gene3D" id="4.10.240.10">
    <property type="entry name" value="Zn(2)-C6 fungal-type DNA-binding domain"/>
    <property type="match status" value="1"/>
</dbReference>
<dbReference type="PROSITE" id="PS50048">
    <property type="entry name" value="ZN2_CY6_FUNGAL_2"/>
    <property type="match status" value="1"/>
</dbReference>
<dbReference type="InterPro" id="IPR001138">
    <property type="entry name" value="Zn2Cys6_DnaBD"/>
</dbReference>
<keyword evidence="3" id="KW-0862">Zinc</keyword>
<dbReference type="Pfam" id="PF00172">
    <property type="entry name" value="Zn_clus"/>
    <property type="match status" value="1"/>
</dbReference>
<dbReference type="SUPFAM" id="SSF57701">
    <property type="entry name" value="Zn2/Cys6 DNA-binding domain"/>
    <property type="match status" value="1"/>
</dbReference>
<gene>
    <name evidence="13" type="ORF">LALA0_S05e07426g</name>
</gene>
<feature type="compositionally biased region" description="Low complexity" evidence="11">
    <location>
        <begin position="107"/>
        <end position="118"/>
    </location>
</feature>
<keyword evidence="8" id="KW-0804">Transcription</keyword>
<dbReference type="InterPro" id="IPR007219">
    <property type="entry name" value="XnlR_reg_dom"/>
</dbReference>
<feature type="domain" description="Zn(2)-C6 fungal-type" evidence="12">
    <location>
        <begin position="4"/>
        <end position="34"/>
    </location>
</feature>
<dbReference type="GO" id="GO:0006351">
    <property type="term" value="P:DNA-templated transcription"/>
    <property type="evidence" value="ECO:0007669"/>
    <property type="project" value="InterPro"/>
</dbReference>
<evidence type="ECO:0000256" key="5">
    <source>
        <dbReference type="ARBA" id="ARBA00023125"/>
    </source>
</evidence>
<protein>
    <submittedName>
        <fullName evidence="13">LALA0S05e07426g1_1</fullName>
    </submittedName>
</protein>
<dbReference type="GO" id="GO:0008270">
    <property type="term" value="F:zinc ion binding"/>
    <property type="evidence" value="ECO:0007669"/>
    <property type="project" value="InterPro"/>
</dbReference>
<evidence type="ECO:0000256" key="3">
    <source>
        <dbReference type="ARBA" id="ARBA00022833"/>
    </source>
</evidence>
<feature type="region of interest" description="Disordered" evidence="11">
    <location>
        <begin position="90"/>
        <end position="130"/>
    </location>
</feature>
<evidence type="ECO:0000256" key="11">
    <source>
        <dbReference type="SAM" id="MobiDB-lite"/>
    </source>
</evidence>
<keyword evidence="10" id="KW-0119">Carbohydrate metabolism</keyword>
<evidence type="ECO:0000259" key="12">
    <source>
        <dbReference type="PROSITE" id="PS50048"/>
    </source>
</evidence>
<evidence type="ECO:0000256" key="1">
    <source>
        <dbReference type="ARBA" id="ARBA00004123"/>
    </source>
</evidence>
<dbReference type="Proteomes" id="UP000054304">
    <property type="component" value="Unassembled WGS sequence"/>
</dbReference>
<evidence type="ECO:0000256" key="6">
    <source>
        <dbReference type="ARBA" id="ARBA00023144"/>
    </source>
</evidence>
<dbReference type="GO" id="GO:0042802">
    <property type="term" value="F:identical protein binding"/>
    <property type="evidence" value="ECO:0007669"/>
    <property type="project" value="EnsemblFungi"/>
</dbReference>
<dbReference type="CDD" id="cd12148">
    <property type="entry name" value="fungal_TF_MHR"/>
    <property type="match status" value="1"/>
</dbReference>
<keyword evidence="7" id="KW-0010">Activator</keyword>
<dbReference type="InterPro" id="IPR051127">
    <property type="entry name" value="Fungal_SecMet_Regulators"/>
</dbReference>
<dbReference type="GeneID" id="34685988"/>
<evidence type="ECO:0000256" key="9">
    <source>
        <dbReference type="ARBA" id="ARBA00023242"/>
    </source>
</evidence>
<name>A0A0C7MRH7_9SACH</name>
<dbReference type="EMBL" id="LN736364">
    <property type="protein sequence ID" value="CEP62518.1"/>
    <property type="molecule type" value="Genomic_DNA"/>
</dbReference>
<evidence type="ECO:0000256" key="8">
    <source>
        <dbReference type="ARBA" id="ARBA00023163"/>
    </source>
</evidence>
<dbReference type="SMART" id="SM00906">
    <property type="entry name" value="Fungal_trans"/>
    <property type="match status" value="1"/>
</dbReference>
<dbReference type="HOGENOM" id="CLU_008599_2_0_1"/>
<evidence type="ECO:0000313" key="14">
    <source>
        <dbReference type="Proteomes" id="UP000054304"/>
    </source>
</evidence>
<reference evidence="13 14" key="1">
    <citation type="submission" date="2014-12" db="EMBL/GenBank/DDBJ databases">
        <authorList>
            <person name="Neuveglise Cecile"/>
        </authorList>
    </citation>
    <scope>NUCLEOTIDE SEQUENCE [LARGE SCALE GENOMIC DNA]</scope>
    <source>
        <strain evidence="13 14">CBS 12615</strain>
    </source>
</reference>
<dbReference type="Pfam" id="PF04082">
    <property type="entry name" value="Fungal_trans"/>
    <property type="match status" value="1"/>
</dbReference>
<dbReference type="GO" id="GO:0006012">
    <property type="term" value="P:galactose metabolic process"/>
    <property type="evidence" value="ECO:0007669"/>
    <property type="project" value="UniProtKB-KW"/>
</dbReference>
<dbReference type="STRING" id="1245769.A0A0C7MRH7"/>
<dbReference type="OrthoDB" id="3364175at2759"/>
<evidence type="ECO:0000256" key="7">
    <source>
        <dbReference type="ARBA" id="ARBA00023159"/>
    </source>
</evidence>
<evidence type="ECO:0000256" key="10">
    <source>
        <dbReference type="ARBA" id="ARBA00023277"/>
    </source>
</evidence>
<evidence type="ECO:0000313" key="13">
    <source>
        <dbReference type="EMBL" id="CEP62518.1"/>
    </source>
</evidence>
<evidence type="ECO:0000256" key="2">
    <source>
        <dbReference type="ARBA" id="ARBA00022723"/>
    </source>
</evidence>
<dbReference type="InterPro" id="IPR036864">
    <property type="entry name" value="Zn2-C6_fun-type_DNA-bd_sf"/>
</dbReference>
<keyword evidence="2" id="KW-0479">Metal-binding</keyword>
<accession>A0A0C7MRH7</accession>
<dbReference type="InterPro" id="IPR005600">
    <property type="entry name" value="Gal4_dimer_dom"/>
</dbReference>
<dbReference type="CDD" id="cd14654">
    <property type="entry name" value="ZIP_Gal4"/>
    <property type="match status" value="1"/>
</dbReference>
<dbReference type="PROSITE" id="PS00463">
    <property type="entry name" value="ZN2_CY6_FUNGAL_1"/>
    <property type="match status" value="1"/>
</dbReference>
<dbReference type="AlphaFoldDB" id="A0A0C7MRH7"/>
<keyword evidence="4" id="KW-0805">Transcription regulation</keyword>
<dbReference type="Pfam" id="PF03902">
    <property type="entry name" value="Gal4_dimer"/>
    <property type="match status" value="1"/>
</dbReference>
<proteinExistence type="predicted"/>
<keyword evidence="6" id="KW-0299">Galactose metabolism</keyword>
<dbReference type="CDD" id="cd00067">
    <property type="entry name" value="GAL4"/>
    <property type="match status" value="1"/>
</dbReference>
<keyword evidence="5" id="KW-0238">DNA-binding</keyword>